<reference evidence="1" key="1">
    <citation type="submission" date="2016-10" db="EMBL/GenBank/DDBJ databases">
        <title>Sequence of Gallionella enrichment culture.</title>
        <authorList>
            <person name="Poehlein A."/>
            <person name="Muehling M."/>
            <person name="Daniel R."/>
        </authorList>
    </citation>
    <scope>NUCLEOTIDE SEQUENCE</scope>
</reference>
<gene>
    <name evidence="1" type="ORF">GALL_345960</name>
</gene>
<dbReference type="EMBL" id="MLJW01000688">
    <property type="protein sequence ID" value="OIQ83608.1"/>
    <property type="molecule type" value="Genomic_DNA"/>
</dbReference>
<name>A0A1J5QJE9_9ZZZZ</name>
<sequence>MSKDNSLTGLRLSQVIAEVQHDPRATASPDKQLAEVLRRFGADATEAFADARAALVADMEVRLLSTIDRRRQPERDKPPGK</sequence>
<comment type="caution">
    <text evidence="1">The sequence shown here is derived from an EMBL/GenBank/DDBJ whole genome shotgun (WGS) entry which is preliminary data.</text>
</comment>
<organism evidence="1">
    <name type="scientific">mine drainage metagenome</name>
    <dbReference type="NCBI Taxonomy" id="410659"/>
    <lineage>
        <taxon>unclassified sequences</taxon>
        <taxon>metagenomes</taxon>
        <taxon>ecological metagenomes</taxon>
    </lineage>
</organism>
<dbReference type="AlphaFoldDB" id="A0A1J5QJE9"/>
<evidence type="ECO:0000313" key="1">
    <source>
        <dbReference type="EMBL" id="OIQ83608.1"/>
    </source>
</evidence>
<proteinExistence type="predicted"/>
<protein>
    <submittedName>
        <fullName evidence="1">Uncharacterized protein</fullName>
    </submittedName>
</protein>
<accession>A0A1J5QJE9</accession>